<dbReference type="RefSeq" id="WP_081168724.1">
    <property type="nucleotide sequence ID" value="NZ_CP118628.1"/>
</dbReference>
<geneLocation type="plasmid" evidence="1 2">
    <name>unnamed1</name>
</geneLocation>
<evidence type="ECO:0000313" key="2">
    <source>
        <dbReference type="Proteomes" id="UP001217324"/>
    </source>
</evidence>
<keyword evidence="1" id="KW-0614">Plasmid</keyword>
<organism evidence="1 2">
    <name type="scientific">Lactococcus garvieae</name>
    <dbReference type="NCBI Taxonomy" id="1363"/>
    <lineage>
        <taxon>Bacteria</taxon>
        <taxon>Bacillati</taxon>
        <taxon>Bacillota</taxon>
        <taxon>Bacilli</taxon>
        <taxon>Lactobacillales</taxon>
        <taxon>Streptococcaceae</taxon>
        <taxon>Lactococcus</taxon>
    </lineage>
</organism>
<dbReference type="EMBL" id="CP118628">
    <property type="protein sequence ID" value="WEA14977.1"/>
    <property type="molecule type" value="Genomic_DNA"/>
</dbReference>
<sequence length="322" mass="38652">MSSLFIIGNGFDKAHELPTIYSDFREWLLEEYFQKDERDYNIGYSLPEPALSPDGEIVFDEKDNVHFFIRYFDSIEESEREDFEKWKDFESSLGHFNFDSYIDEFEFLDRDGDEKLWEKDAMISSISEYLPTSVINIKKFFTDWICQIDISEAEQNYNISQLFNQCPRSYFLTTNYTSTLEEIYNIPINKICHIHGTPEEEIIVGHGEKEDNINYYENIDYEESLSEIRESLRKDTVQQYEKHKNFFSDIYSSNINKIYSYGFSFSKVDRYYLVKIFENVSTENITWFFNDYHQKEEPEKLEEYMEVLKEIGFKGDFDLFSV</sequence>
<dbReference type="Pfam" id="PF14253">
    <property type="entry name" value="AbiH"/>
    <property type="match status" value="1"/>
</dbReference>
<protein>
    <submittedName>
        <fullName evidence="1">Bacteriophage abortive infection AbiH family protein</fullName>
    </submittedName>
</protein>
<proteinExistence type="predicted"/>
<dbReference type="InterPro" id="IPR025935">
    <property type="entry name" value="AbiH"/>
</dbReference>
<evidence type="ECO:0000313" key="1">
    <source>
        <dbReference type="EMBL" id="WEA14977.1"/>
    </source>
</evidence>
<accession>A0AAX3NED2</accession>
<name>A0AAX3NED2_9LACT</name>
<reference evidence="1" key="1">
    <citation type="submission" date="2023-02" db="EMBL/GenBank/DDBJ databases">
        <title>Comparative genomics and fermentation flavor characterization of five lactic acid bacteria reveal flavor biosynthesis metabolic pathways in fermented muskmelon puree.</title>
        <authorList>
            <person name="Yuan L."/>
            <person name="Li M."/>
            <person name="Xu X."/>
            <person name="Lao F."/>
            <person name="Wu J."/>
        </authorList>
    </citation>
    <scope>NUCLEOTIDE SEQUENCE</scope>
    <source>
        <strain evidence="1">Pa-2</strain>
        <plasmid evidence="1">unnamed1</plasmid>
    </source>
</reference>
<gene>
    <name evidence="1" type="ORF">PWF74_10710</name>
</gene>
<dbReference type="Proteomes" id="UP001217324">
    <property type="component" value="Plasmid unnamed1"/>
</dbReference>
<dbReference type="AlphaFoldDB" id="A0AAX3NED2"/>